<proteinExistence type="predicted"/>
<gene>
    <name evidence="1" type="ORF">J2S36_000692</name>
</gene>
<keyword evidence="2" id="KW-1185">Reference proteome</keyword>
<comment type="caution">
    <text evidence="1">The sequence shown here is derived from an EMBL/GenBank/DDBJ whole genome shotgun (WGS) entry which is preliminary data.</text>
</comment>
<dbReference type="EMBL" id="JAVDUJ010000001">
    <property type="protein sequence ID" value="MDR6939149.1"/>
    <property type="molecule type" value="Genomic_DNA"/>
</dbReference>
<organism evidence="1 2">
    <name type="scientific">Arcanobacterium hippocoleae</name>
    <dbReference type="NCBI Taxonomy" id="149017"/>
    <lineage>
        <taxon>Bacteria</taxon>
        <taxon>Bacillati</taxon>
        <taxon>Actinomycetota</taxon>
        <taxon>Actinomycetes</taxon>
        <taxon>Actinomycetales</taxon>
        <taxon>Actinomycetaceae</taxon>
        <taxon>Arcanobacterium</taxon>
    </lineage>
</organism>
<reference evidence="1 2" key="1">
    <citation type="submission" date="2023-07" db="EMBL/GenBank/DDBJ databases">
        <title>Sequencing the genomes of 1000 actinobacteria strains.</title>
        <authorList>
            <person name="Klenk H.-P."/>
        </authorList>
    </citation>
    <scope>NUCLEOTIDE SEQUENCE [LARGE SCALE GENOMIC DNA]</scope>
    <source>
        <strain evidence="1 2">DSM 15539</strain>
    </source>
</reference>
<dbReference type="Proteomes" id="UP001266099">
    <property type="component" value="Unassembled WGS sequence"/>
</dbReference>
<protein>
    <submittedName>
        <fullName evidence="1">Uncharacterized protein</fullName>
    </submittedName>
</protein>
<sequence>MSITSKLTGLALVIGAVTGAVGTGAVLSSGAGEI</sequence>
<accession>A0ABU1T1A9</accession>
<evidence type="ECO:0000313" key="1">
    <source>
        <dbReference type="EMBL" id="MDR6939149.1"/>
    </source>
</evidence>
<evidence type="ECO:0000313" key="2">
    <source>
        <dbReference type="Proteomes" id="UP001266099"/>
    </source>
</evidence>
<name>A0ABU1T1A9_9ACTO</name>